<proteinExistence type="predicted"/>
<dbReference type="SUPFAM" id="SSF55724">
    <property type="entry name" value="Mog1p/PsbP-like"/>
    <property type="match status" value="1"/>
</dbReference>
<reference evidence="4" key="1">
    <citation type="journal article" date="2015" name="PLoS Genet.">
        <title>Genome Sequence and Transcriptome Analyses of Chrysochromulina tobin: Metabolic Tools for Enhanced Algal Fitness in the Prominent Order Prymnesiales (Haptophyceae).</title>
        <authorList>
            <person name="Hovde B.T."/>
            <person name="Deodato C.R."/>
            <person name="Hunsperger H.M."/>
            <person name="Ryken S.A."/>
            <person name="Yost W."/>
            <person name="Jha R.K."/>
            <person name="Patterson J."/>
            <person name="Monnat R.J. Jr."/>
            <person name="Barlow S.B."/>
            <person name="Starkenburg S.R."/>
            <person name="Cattolico R.A."/>
        </authorList>
    </citation>
    <scope>NUCLEOTIDE SEQUENCE</scope>
    <source>
        <strain evidence="4">CCMP291</strain>
    </source>
</reference>
<keyword evidence="1" id="KW-0732">Signal</keyword>
<sequence length="233" mass="24586">MQSVALTAALLAAALQPPISSSSATQLQRRHVLSAAGLAVSVSPLVRLRAARAEEVASSSAGAGASATALPLAELADKEFGYRLEYPADWKAAGKPVKTHLHEALLSSPGGLKLGVTVDPVVIDSLEAFGTLDQVTERVLAVETTRDGVNSVILRTNAAQAADAARRTPSYYTIEYATDSSRGKKLFSCKYCIAGRRLYVLQLQAKLDDFDGDEAVRAQVRSIVGSFEVIVAS</sequence>
<evidence type="ECO:0000259" key="2">
    <source>
        <dbReference type="Pfam" id="PF01789"/>
    </source>
</evidence>
<accession>A0A0M0JKI9</accession>
<dbReference type="PANTHER" id="PTHR31407">
    <property type="match status" value="1"/>
</dbReference>
<dbReference type="InterPro" id="IPR016123">
    <property type="entry name" value="Mog1/PsbP_a/b/a-sand"/>
</dbReference>
<name>A0A0M0JKI9_9EUKA</name>
<organism evidence="3 4">
    <name type="scientific">Chrysochromulina tobinii</name>
    <dbReference type="NCBI Taxonomy" id="1460289"/>
    <lineage>
        <taxon>Eukaryota</taxon>
        <taxon>Haptista</taxon>
        <taxon>Haptophyta</taxon>
        <taxon>Prymnesiophyceae</taxon>
        <taxon>Prymnesiales</taxon>
        <taxon>Chrysochromulinaceae</taxon>
        <taxon>Chrysochromulina</taxon>
    </lineage>
</organism>
<dbReference type="GO" id="GO:0015979">
    <property type="term" value="P:photosynthesis"/>
    <property type="evidence" value="ECO:0007669"/>
    <property type="project" value="InterPro"/>
</dbReference>
<dbReference type="EMBL" id="JWZX01002803">
    <property type="protein sequence ID" value="KOO26778.1"/>
    <property type="molecule type" value="Genomic_DNA"/>
</dbReference>
<protein>
    <recommendedName>
        <fullName evidence="2">PsbP C-terminal domain-containing protein</fullName>
    </recommendedName>
</protein>
<evidence type="ECO:0000256" key="1">
    <source>
        <dbReference type="SAM" id="SignalP"/>
    </source>
</evidence>
<keyword evidence="4" id="KW-1185">Reference proteome</keyword>
<dbReference type="OrthoDB" id="2020701at2759"/>
<dbReference type="PANTHER" id="PTHR31407:SF16">
    <property type="entry name" value="PSBP DOMAIN-CONTAINING PROTEIN 7, CHLOROPLASTIC"/>
    <property type="match status" value="1"/>
</dbReference>
<feature type="domain" description="PsbP C-terminal" evidence="2">
    <location>
        <begin position="75"/>
        <end position="229"/>
    </location>
</feature>
<evidence type="ECO:0000313" key="4">
    <source>
        <dbReference type="Proteomes" id="UP000037460"/>
    </source>
</evidence>
<dbReference type="InterPro" id="IPR002683">
    <property type="entry name" value="PsbP_C"/>
</dbReference>
<evidence type="ECO:0000313" key="3">
    <source>
        <dbReference type="EMBL" id="KOO26778.1"/>
    </source>
</evidence>
<comment type="caution">
    <text evidence="3">The sequence shown here is derived from an EMBL/GenBank/DDBJ whole genome shotgun (WGS) entry which is preliminary data.</text>
</comment>
<feature type="chain" id="PRO_5005601859" description="PsbP C-terminal domain-containing protein" evidence="1">
    <location>
        <begin position="22"/>
        <end position="233"/>
    </location>
</feature>
<dbReference type="Pfam" id="PF01789">
    <property type="entry name" value="PsbP"/>
    <property type="match status" value="1"/>
</dbReference>
<dbReference type="GO" id="GO:0009523">
    <property type="term" value="C:photosystem II"/>
    <property type="evidence" value="ECO:0007669"/>
    <property type="project" value="InterPro"/>
</dbReference>
<dbReference type="Proteomes" id="UP000037460">
    <property type="component" value="Unassembled WGS sequence"/>
</dbReference>
<dbReference type="AlphaFoldDB" id="A0A0M0JKI9"/>
<dbReference type="GO" id="GO:0019898">
    <property type="term" value="C:extrinsic component of membrane"/>
    <property type="evidence" value="ECO:0007669"/>
    <property type="project" value="InterPro"/>
</dbReference>
<feature type="signal peptide" evidence="1">
    <location>
        <begin position="1"/>
        <end position="21"/>
    </location>
</feature>
<dbReference type="Gene3D" id="3.40.1000.10">
    <property type="entry name" value="Mog1/PsbP, alpha/beta/alpha sandwich"/>
    <property type="match status" value="1"/>
</dbReference>
<dbReference type="GO" id="GO:0005509">
    <property type="term" value="F:calcium ion binding"/>
    <property type="evidence" value="ECO:0007669"/>
    <property type="project" value="InterPro"/>
</dbReference>
<gene>
    <name evidence="3" type="ORF">Ctob_008093</name>
</gene>